<name>A0A6P4HKX0_DROKI</name>
<sequence>MQLEDFMIYPDWVGRMALLPRYNWKGRRSSGKKRTLAKDILLGLGALQLVYHNFGFLVYGIYIDGSSKDPLLYLSEWSTVVSMLAFTIVGTLNLWMLLYNKPQIEEIFQDFEELYKYAAQKKYRTQQYYEAYTRYLRNLVVFYGIAIVYYNLLPFILMLWEHFLTESRHLSYTVQSNTWYPWSVTGSIIGFSAAYVQQATSCQIFMVTIVLAQFLVNFFGTQLEIHFDGLARQLETIDARGPRAKDQLRSLVVYQCRLFKVADRVNSMFDLTFFVGLSASALSLGFLAIQMTTLDFGSAVKNFIGLLIMLIYSFSMCRNGTRLTLAFQDFMRYTDFACRYALMPRFEWKGRESPRQRQTLFQKVIFIMACINLLYYNISLCVYCYLLDRNSMDTLSYVAEISDTGSMLGFTVLGTLNMFVLLKCRPPIEEMLSGLQELFEQRGKCNHQTLYYMEKSSLLMKKFTVFYMVSNCYYNVVPTLVMVYETLSESQELSYRIQTSCWYPWEVVGSMRGFCASYISQIFSSAQNIGFIAIMKFLVNVCTTQLELHFDGLVNQLENLNARDFRSKDKLKSLIFYHHKLLQLAENINRIFNFTFFSEKVMPAAFYNNWYEGDLAYRKMLLILMMRSTKPYMWRTYKLAPVSVTTYMATLKFSYQMFTCVRSLK</sequence>
<feature type="transmembrane region" description="Helical" evidence="11">
    <location>
        <begin position="77"/>
        <end position="99"/>
    </location>
</feature>
<evidence type="ECO:0000256" key="5">
    <source>
        <dbReference type="ARBA" id="ARBA00022725"/>
    </source>
</evidence>
<dbReference type="InterPro" id="IPR004117">
    <property type="entry name" value="7tm6_olfct_rcpt"/>
</dbReference>
<evidence type="ECO:0000256" key="2">
    <source>
        <dbReference type="ARBA" id="ARBA00022475"/>
    </source>
</evidence>
<reference evidence="13" key="1">
    <citation type="submission" date="2025-08" db="UniProtKB">
        <authorList>
            <consortium name="RefSeq"/>
        </authorList>
    </citation>
    <scope>IDENTIFICATION</scope>
    <source>
        <strain evidence="13">14028-0561.14</strain>
        <tissue evidence="13">Whole fly</tissue>
    </source>
</reference>
<evidence type="ECO:0000256" key="6">
    <source>
        <dbReference type="ARBA" id="ARBA00022989"/>
    </source>
</evidence>
<accession>A0A6P4HKX0</accession>
<evidence type="ECO:0000256" key="4">
    <source>
        <dbReference type="ARBA" id="ARBA00022692"/>
    </source>
</evidence>
<keyword evidence="7 11" id="KW-0472">Membrane</keyword>
<comment type="subcellular location">
    <subcellularLocation>
        <location evidence="1">Cell membrane</location>
        <topology evidence="1">Multi-pass membrane protein</topology>
    </subcellularLocation>
</comment>
<evidence type="ECO:0000256" key="9">
    <source>
        <dbReference type="ARBA" id="ARBA00023224"/>
    </source>
</evidence>
<keyword evidence="9" id="KW-0807">Transducer</keyword>
<keyword evidence="6 11" id="KW-1133">Transmembrane helix</keyword>
<evidence type="ECO:0000256" key="8">
    <source>
        <dbReference type="ARBA" id="ARBA00023170"/>
    </source>
</evidence>
<dbReference type="GO" id="GO:0007165">
    <property type="term" value="P:signal transduction"/>
    <property type="evidence" value="ECO:0007669"/>
    <property type="project" value="UniProtKB-KW"/>
</dbReference>
<dbReference type="GO" id="GO:0005549">
    <property type="term" value="F:odorant binding"/>
    <property type="evidence" value="ECO:0007669"/>
    <property type="project" value="InterPro"/>
</dbReference>
<keyword evidence="3" id="KW-0716">Sensory transduction</keyword>
<keyword evidence="5" id="KW-0552">Olfaction</keyword>
<evidence type="ECO:0000256" key="10">
    <source>
        <dbReference type="ARBA" id="ARBA00038679"/>
    </source>
</evidence>
<dbReference type="GeneID" id="108070378"/>
<keyword evidence="4 11" id="KW-0812">Transmembrane</keyword>
<gene>
    <name evidence="13" type="primary">LOC108070378</name>
</gene>
<evidence type="ECO:0000313" key="13">
    <source>
        <dbReference type="RefSeq" id="XP_017016317.2"/>
    </source>
</evidence>
<keyword evidence="8 13" id="KW-0675">Receptor</keyword>
<evidence type="ECO:0000256" key="3">
    <source>
        <dbReference type="ARBA" id="ARBA00022606"/>
    </source>
</evidence>
<protein>
    <submittedName>
        <fullName evidence="13">Odorant receptor 69a</fullName>
    </submittedName>
</protein>
<feature type="transmembrane region" description="Helical" evidence="11">
    <location>
        <begin position="268"/>
        <end position="290"/>
    </location>
</feature>
<dbReference type="GO" id="GO:0005886">
    <property type="term" value="C:plasma membrane"/>
    <property type="evidence" value="ECO:0007669"/>
    <property type="project" value="UniProtKB-SubCell"/>
</dbReference>
<feature type="transmembrane region" description="Helical" evidence="11">
    <location>
        <begin position="364"/>
        <end position="386"/>
    </location>
</feature>
<dbReference type="Proteomes" id="UP001652661">
    <property type="component" value="Chromosome 3L"/>
</dbReference>
<dbReference type="OrthoDB" id="6617147at2759"/>
<dbReference type="RefSeq" id="XP_017016317.2">
    <property type="nucleotide sequence ID" value="XM_017160828.2"/>
</dbReference>
<dbReference type="PANTHER" id="PTHR21137">
    <property type="entry name" value="ODORANT RECEPTOR"/>
    <property type="match status" value="1"/>
</dbReference>
<feature type="transmembrane region" description="Helical" evidence="11">
    <location>
        <begin position="179"/>
        <end position="196"/>
    </location>
</feature>
<dbReference type="PANTHER" id="PTHR21137:SF44">
    <property type="entry name" value="ODORANT RECEPTOR 13A-RELATED"/>
    <property type="match status" value="1"/>
</dbReference>
<proteinExistence type="predicted"/>
<keyword evidence="12" id="KW-1185">Reference proteome</keyword>
<feature type="transmembrane region" description="Helical" evidence="11">
    <location>
        <begin position="40"/>
        <end position="62"/>
    </location>
</feature>
<comment type="subunit">
    <text evidence="10">Interacts with Orco. Complexes exist early in the endomembrane system in olfactory sensory neurons (OSNs), coupling these complexes to the conserved ciliary trafficking pathway.</text>
</comment>
<organism evidence="12 13">
    <name type="scientific">Drosophila kikkawai</name>
    <name type="common">Fruit fly</name>
    <dbReference type="NCBI Taxonomy" id="30033"/>
    <lineage>
        <taxon>Eukaryota</taxon>
        <taxon>Metazoa</taxon>
        <taxon>Ecdysozoa</taxon>
        <taxon>Arthropoda</taxon>
        <taxon>Hexapoda</taxon>
        <taxon>Insecta</taxon>
        <taxon>Pterygota</taxon>
        <taxon>Neoptera</taxon>
        <taxon>Endopterygota</taxon>
        <taxon>Diptera</taxon>
        <taxon>Brachycera</taxon>
        <taxon>Muscomorpha</taxon>
        <taxon>Ephydroidea</taxon>
        <taxon>Drosophilidae</taxon>
        <taxon>Drosophila</taxon>
        <taxon>Sophophora</taxon>
    </lineage>
</organism>
<evidence type="ECO:0000256" key="11">
    <source>
        <dbReference type="SAM" id="Phobius"/>
    </source>
</evidence>
<evidence type="ECO:0000256" key="1">
    <source>
        <dbReference type="ARBA" id="ARBA00004651"/>
    </source>
</evidence>
<feature type="transmembrane region" description="Helical" evidence="11">
    <location>
        <begin position="296"/>
        <end position="314"/>
    </location>
</feature>
<dbReference type="Pfam" id="PF02949">
    <property type="entry name" value="7tm_6"/>
    <property type="match status" value="2"/>
</dbReference>
<evidence type="ECO:0000256" key="7">
    <source>
        <dbReference type="ARBA" id="ARBA00023136"/>
    </source>
</evidence>
<keyword evidence="2" id="KW-1003">Cell membrane</keyword>
<feature type="transmembrane region" description="Helical" evidence="11">
    <location>
        <begin position="139"/>
        <end position="159"/>
    </location>
</feature>
<dbReference type="AlphaFoldDB" id="A0A6P4HKX0"/>
<evidence type="ECO:0000313" key="12">
    <source>
        <dbReference type="Proteomes" id="UP001652661"/>
    </source>
</evidence>
<dbReference type="GO" id="GO:0004984">
    <property type="term" value="F:olfactory receptor activity"/>
    <property type="evidence" value="ECO:0007669"/>
    <property type="project" value="InterPro"/>
</dbReference>